<dbReference type="AlphaFoldDB" id="A0AAE8LXL1"/>
<gene>
    <name evidence="1" type="ORF">FTOL_00172</name>
</gene>
<name>A0AAE8LXL1_9HYPO</name>
<protein>
    <submittedName>
        <fullName evidence="1">Uncharacterized protein</fullName>
    </submittedName>
</protein>
<comment type="caution">
    <text evidence="1">The sequence shown here is derived from an EMBL/GenBank/DDBJ whole genome shotgun (WGS) entry which is preliminary data.</text>
</comment>
<evidence type="ECO:0000313" key="1">
    <source>
        <dbReference type="EMBL" id="SPJ70444.1"/>
    </source>
</evidence>
<keyword evidence="2" id="KW-1185">Reference proteome</keyword>
<accession>A0AAE8LXL1</accession>
<reference evidence="1" key="1">
    <citation type="submission" date="2018-03" db="EMBL/GenBank/DDBJ databases">
        <authorList>
            <person name="Guldener U."/>
        </authorList>
    </citation>
    <scope>NUCLEOTIDE SEQUENCE</scope>
</reference>
<dbReference type="EMBL" id="ONZP01000010">
    <property type="protein sequence ID" value="SPJ70444.1"/>
    <property type="molecule type" value="Genomic_DNA"/>
</dbReference>
<organism evidence="1 2">
    <name type="scientific">Fusarium torulosum</name>
    <dbReference type="NCBI Taxonomy" id="33205"/>
    <lineage>
        <taxon>Eukaryota</taxon>
        <taxon>Fungi</taxon>
        <taxon>Dikarya</taxon>
        <taxon>Ascomycota</taxon>
        <taxon>Pezizomycotina</taxon>
        <taxon>Sordariomycetes</taxon>
        <taxon>Hypocreomycetidae</taxon>
        <taxon>Hypocreales</taxon>
        <taxon>Nectriaceae</taxon>
        <taxon>Fusarium</taxon>
    </lineage>
</organism>
<dbReference type="Proteomes" id="UP001187734">
    <property type="component" value="Unassembled WGS sequence"/>
</dbReference>
<evidence type="ECO:0000313" key="2">
    <source>
        <dbReference type="Proteomes" id="UP001187734"/>
    </source>
</evidence>
<proteinExistence type="predicted"/>
<sequence length="82" mass="9253">MCSELRTQVICRVCRRIMAEAATLQKCQKAIDGNLEPWDCEDGIETDTLVMPTLCRRCRDRPNGVVNGEVNGETKLQRNELG</sequence>